<dbReference type="Gene3D" id="1.10.405.10">
    <property type="entry name" value="Guanine Nucleotide Dissociation Inhibitor, domain 1"/>
    <property type="match status" value="1"/>
</dbReference>
<dbReference type="Pfam" id="PF01593">
    <property type="entry name" value="Amino_oxidase"/>
    <property type="match status" value="2"/>
</dbReference>
<evidence type="ECO:0000256" key="4">
    <source>
        <dbReference type="ARBA" id="ARBA00022630"/>
    </source>
</evidence>
<evidence type="ECO:0000256" key="8">
    <source>
        <dbReference type="ARBA" id="ARBA00023040"/>
    </source>
</evidence>
<evidence type="ECO:0000256" key="9">
    <source>
        <dbReference type="ARBA" id="ARBA00023136"/>
    </source>
</evidence>
<keyword evidence="8" id="KW-0297">G-protein coupled receptor</keyword>
<evidence type="ECO:0000256" key="5">
    <source>
        <dbReference type="ARBA" id="ARBA00022692"/>
    </source>
</evidence>
<dbReference type="InterPro" id="IPR000276">
    <property type="entry name" value="GPCR_Rhodpsn"/>
</dbReference>
<dbReference type="InterPro" id="IPR002937">
    <property type="entry name" value="Amino_oxidase"/>
</dbReference>
<keyword evidence="10 14" id="KW-0675">Receptor</keyword>
<evidence type="ECO:0000256" key="6">
    <source>
        <dbReference type="ARBA" id="ARBA00022827"/>
    </source>
</evidence>
<feature type="signal peptide" evidence="12">
    <location>
        <begin position="1"/>
        <end position="23"/>
    </location>
</feature>
<dbReference type="Gene3D" id="1.20.1070.10">
    <property type="entry name" value="Rhodopsin 7-helix transmembrane proteins"/>
    <property type="match status" value="1"/>
</dbReference>
<organism evidence="14 15">
    <name type="scientific">Heterocephalus glaber</name>
    <name type="common">Naked mole rat</name>
    <dbReference type="NCBI Taxonomy" id="10181"/>
    <lineage>
        <taxon>Eukaryota</taxon>
        <taxon>Metazoa</taxon>
        <taxon>Chordata</taxon>
        <taxon>Craniata</taxon>
        <taxon>Vertebrata</taxon>
        <taxon>Euteleostomi</taxon>
        <taxon>Mammalia</taxon>
        <taxon>Eutheria</taxon>
        <taxon>Euarchontoglires</taxon>
        <taxon>Glires</taxon>
        <taxon>Rodentia</taxon>
        <taxon>Hystricomorpha</taxon>
        <taxon>Bathyergidae</taxon>
        <taxon>Heterocephalus</taxon>
    </lineage>
</organism>
<dbReference type="EMBL" id="JH165861">
    <property type="protein sequence ID" value="EHA97939.1"/>
    <property type="molecule type" value="Genomic_DNA"/>
</dbReference>
<name>G5ALM9_HETGA</name>
<accession>G5ALM9</accession>
<evidence type="ECO:0000256" key="7">
    <source>
        <dbReference type="ARBA" id="ARBA00022989"/>
    </source>
</evidence>
<dbReference type="PROSITE" id="PS50262">
    <property type="entry name" value="G_PROTEIN_RECEP_F1_2"/>
    <property type="match status" value="1"/>
</dbReference>
<evidence type="ECO:0000313" key="14">
    <source>
        <dbReference type="EMBL" id="EHA97939.1"/>
    </source>
</evidence>
<keyword evidence="3" id="KW-1003">Cell membrane</keyword>
<dbReference type="FunFam" id="1.10.1220.70:FF:000001">
    <property type="entry name" value="Olfactory receptor"/>
    <property type="match status" value="1"/>
</dbReference>
<dbReference type="SUPFAM" id="SSF51905">
    <property type="entry name" value="FAD/NAD(P)-binding domain"/>
    <property type="match status" value="2"/>
</dbReference>
<dbReference type="GO" id="GO:0004930">
    <property type="term" value="F:G protein-coupled receptor activity"/>
    <property type="evidence" value="ECO:0007669"/>
    <property type="project" value="UniProtKB-KW"/>
</dbReference>
<dbReference type="Pfam" id="PF00001">
    <property type="entry name" value="7tm_1"/>
    <property type="match status" value="1"/>
</dbReference>
<evidence type="ECO:0000256" key="10">
    <source>
        <dbReference type="ARBA" id="ARBA00023170"/>
    </source>
</evidence>
<feature type="domain" description="G-protein coupled receptors family 1 profile" evidence="13">
    <location>
        <begin position="5"/>
        <end position="145"/>
    </location>
</feature>
<dbReference type="Gene3D" id="1.10.1220.70">
    <property type="match status" value="1"/>
</dbReference>
<keyword evidence="12" id="KW-0732">Signal</keyword>
<evidence type="ECO:0000256" key="2">
    <source>
        <dbReference type="ARBA" id="ARBA00010663"/>
    </source>
</evidence>
<sequence length="489" mass="54765">MALAGKLTMVLFILLDAQHRTLMYFMLSQLSLMDLIYNCTTVPKKASGFLFGNKSISFIGCEVQGFFFAMLASSEGPILRSMAYDCYMAICFPLHYPICMNRRVCVLMILGSWAMASVNSCAHIVYIFCIPYCSRGQGGGCFCTILTPMLNPVIYNLRNKEVQGALGRVTEKFHSTKMSHDAKHGSAKLAPCGMQAAVGAWHSSPELSTELSEDRPTQGAGLVLIHLAVHQGPSLPGDFKRVMVLEAKGNVGGRIEAHCISRSDWYIELGSMRFHVIHRMSSEFIQKSGLKLMEFCSCDNHSWVLVNRVLQHLGAVQANPDLLGYLVRAHEARKMTEQLFNQSLMKVMVLEAKGNVGGRIEAHCISRSDWYIELGSMRFHVIHRMSSEFIQKSGLKLMEFCSCDNHSWVLVNRVLQHLGAVQANPDLLGYLVRAHEARKMTEQLFNQSLMKVEEELKGSSCLHMLEKFDSFSTKEYLVKVGNLSHGVCR</sequence>
<keyword evidence="11" id="KW-0807">Transducer</keyword>
<keyword evidence="7" id="KW-1133">Transmembrane helix</keyword>
<gene>
    <name evidence="14" type="ORF">GW7_16495</name>
</gene>
<evidence type="ECO:0000259" key="13">
    <source>
        <dbReference type="PROSITE" id="PS50262"/>
    </source>
</evidence>
<dbReference type="PANTHER" id="PTHR26453">
    <property type="entry name" value="OLFACTORY RECEPTOR"/>
    <property type="match status" value="1"/>
</dbReference>
<evidence type="ECO:0000313" key="15">
    <source>
        <dbReference type="Proteomes" id="UP000006813"/>
    </source>
</evidence>
<protein>
    <submittedName>
        <fullName evidence="14">Olfactory receptor 2L2</fullName>
    </submittedName>
</protein>
<proteinExistence type="inferred from homology"/>
<keyword evidence="5" id="KW-0812">Transmembrane</keyword>
<dbReference type="InterPro" id="IPR017452">
    <property type="entry name" value="GPCR_Rhodpsn_7TM"/>
</dbReference>
<keyword evidence="6" id="KW-0274">FAD</keyword>
<dbReference type="InterPro" id="IPR036188">
    <property type="entry name" value="FAD/NAD-bd_sf"/>
</dbReference>
<feature type="chain" id="PRO_5003473356" evidence="12">
    <location>
        <begin position="24"/>
        <end position="489"/>
    </location>
</feature>
<keyword evidence="4" id="KW-0285">Flavoprotein</keyword>
<comment type="subcellular location">
    <subcellularLocation>
        <location evidence="1">Cell membrane</location>
        <topology evidence="1">Multi-pass membrane protein</topology>
    </subcellularLocation>
</comment>
<dbReference type="Proteomes" id="UP000006813">
    <property type="component" value="Unassembled WGS sequence"/>
</dbReference>
<reference evidence="14 15" key="1">
    <citation type="journal article" date="2011" name="Nature">
        <title>Genome sequencing reveals insights into physiology and longevity of the naked mole rat.</title>
        <authorList>
            <person name="Kim E.B."/>
            <person name="Fang X."/>
            <person name="Fushan A.A."/>
            <person name="Huang Z."/>
            <person name="Lobanov A.V."/>
            <person name="Han L."/>
            <person name="Marino S.M."/>
            <person name="Sun X."/>
            <person name="Turanov A.A."/>
            <person name="Yang P."/>
            <person name="Yim S.H."/>
            <person name="Zhao X."/>
            <person name="Kasaikina M.V."/>
            <person name="Stoletzki N."/>
            <person name="Peng C."/>
            <person name="Polak P."/>
            <person name="Xiong Z."/>
            <person name="Kiezun A."/>
            <person name="Zhu Y."/>
            <person name="Chen Y."/>
            <person name="Kryukov G.V."/>
            <person name="Zhang Q."/>
            <person name="Peshkin L."/>
            <person name="Yang L."/>
            <person name="Bronson R.T."/>
            <person name="Buffenstein R."/>
            <person name="Wang B."/>
            <person name="Han C."/>
            <person name="Li Q."/>
            <person name="Chen L."/>
            <person name="Zhao W."/>
            <person name="Sunyaev S.R."/>
            <person name="Park T.J."/>
            <person name="Zhang G."/>
            <person name="Wang J."/>
            <person name="Gladyshev V.N."/>
        </authorList>
    </citation>
    <scope>NUCLEOTIDE SEQUENCE [LARGE SCALE GENOMIC DNA]</scope>
</reference>
<comment type="similarity">
    <text evidence="2">Belongs to the G-protein coupled receptor 1 family.</text>
</comment>
<evidence type="ECO:0000256" key="3">
    <source>
        <dbReference type="ARBA" id="ARBA00022475"/>
    </source>
</evidence>
<evidence type="ECO:0000256" key="12">
    <source>
        <dbReference type="SAM" id="SignalP"/>
    </source>
</evidence>
<dbReference type="GO" id="GO:0016491">
    <property type="term" value="F:oxidoreductase activity"/>
    <property type="evidence" value="ECO:0007669"/>
    <property type="project" value="InterPro"/>
</dbReference>
<dbReference type="AlphaFoldDB" id="G5ALM9"/>
<evidence type="ECO:0000256" key="1">
    <source>
        <dbReference type="ARBA" id="ARBA00004651"/>
    </source>
</evidence>
<dbReference type="GO" id="GO:0005886">
    <property type="term" value="C:plasma membrane"/>
    <property type="evidence" value="ECO:0007669"/>
    <property type="project" value="UniProtKB-SubCell"/>
</dbReference>
<dbReference type="Gene3D" id="3.90.660.10">
    <property type="match status" value="2"/>
</dbReference>
<dbReference type="SUPFAM" id="SSF81321">
    <property type="entry name" value="Family A G protein-coupled receptor-like"/>
    <property type="match status" value="1"/>
</dbReference>
<dbReference type="InParanoid" id="G5ALM9"/>
<evidence type="ECO:0000256" key="11">
    <source>
        <dbReference type="ARBA" id="ARBA00023224"/>
    </source>
</evidence>
<keyword evidence="9" id="KW-0472">Membrane</keyword>